<organism evidence="1 2">
    <name type="scientific">Candidatus Protofrankia californiensis</name>
    <dbReference type="NCBI Taxonomy" id="1839754"/>
    <lineage>
        <taxon>Bacteria</taxon>
        <taxon>Bacillati</taxon>
        <taxon>Actinomycetota</taxon>
        <taxon>Actinomycetes</taxon>
        <taxon>Frankiales</taxon>
        <taxon>Frankiaceae</taxon>
        <taxon>Protofrankia</taxon>
    </lineage>
</organism>
<reference evidence="2" key="1">
    <citation type="submission" date="2016-02" db="EMBL/GenBank/DDBJ databases">
        <authorList>
            <person name="Wibberg D."/>
        </authorList>
    </citation>
    <scope>NUCLEOTIDE SEQUENCE [LARGE SCALE GENOMIC DNA]</scope>
</reference>
<gene>
    <name evidence="1" type="ORF">FDG2_4243</name>
</gene>
<evidence type="ECO:0000313" key="1">
    <source>
        <dbReference type="EMBL" id="SBW24662.1"/>
    </source>
</evidence>
<protein>
    <submittedName>
        <fullName evidence="1">Uncharacterized protein</fullName>
    </submittedName>
</protein>
<name>A0A1C3P4B5_9ACTN</name>
<keyword evidence="2" id="KW-1185">Reference proteome</keyword>
<accession>A0A1C3P4B5</accession>
<evidence type="ECO:0000313" key="2">
    <source>
        <dbReference type="Proteomes" id="UP000199013"/>
    </source>
</evidence>
<proteinExistence type="predicted"/>
<sequence length="56" mass="6359">MTAPTPDMIISLYLAFRLVWDFVCLDSNCWHMAEGTADACMRVETLCFLPGNVEFL</sequence>
<dbReference type="EMBL" id="FLUV01001775">
    <property type="protein sequence ID" value="SBW24662.1"/>
    <property type="molecule type" value="Genomic_DNA"/>
</dbReference>
<dbReference type="Proteomes" id="UP000199013">
    <property type="component" value="Unassembled WGS sequence"/>
</dbReference>
<dbReference type="AlphaFoldDB" id="A0A1C3P4B5"/>